<comment type="subcellular location">
    <subcellularLocation>
        <location evidence="1">Membrane</location>
        <topology evidence="1">Multi-pass membrane protein</topology>
    </subcellularLocation>
</comment>
<dbReference type="InterPro" id="IPR004709">
    <property type="entry name" value="NaH_exchanger"/>
</dbReference>
<feature type="transmembrane region" description="Helical" evidence="11">
    <location>
        <begin position="58"/>
        <end position="79"/>
    </location>
</feature>
<feature type="transmembrane region" description="Helical" evidence="11">
    <location>
        <begin position="258"/>
        <end position="284"/>
    </location>
</feature>
<keyword evidence="14" id="KW-1185">Reference proteome</keyword>
<keyword evidence="6 9" id="KW-0406">Ion transport</keyword>
<evidence type="ECO:0000259" key="12">
    <source>
        <dbReference type="Pfam" id="PF00999"/>
    </source>
</evidence>
<feature type="domain" description="Cation/H+ exchanger transmembrane" evidence="12">
    <location>
        <begin position="73"/>
        <end position="479"/>
    </location>
</feature>
<feature type="transmembrane region" description="Helical" evidence="11">
    <location>
        <begin position="350"/>
        <end position="372"/>
    </location>
</feature>
<evidence type="ECO:0000313" key="14">
    <source>
        <dbReference type="Proteomes" id="UP000728185"/>
    </source>
</evidence>
<keyword evidence="5" id="KW-0915">Sodium</keyword>
<feature type="transmembrane region" description="Helical" evidence="11">
    <location>
        <begin position="319"/>
        <end position="338"/>
    </location>
</feature>
<feature type="transmembrane region" description="Helical" evidence="11">
    <location>
        <begin position="91"/>
        <end position="110"/>
    </location>
</feature>
<dbReference type="GO" id="GO:0015385">
    <property type="term" value="F:sodium:proton antiporter activity"/>
    <property type="evidence" value="ECO:0007669"/>
    <property type="project" value="InterPro"/>
</dbReference>
<evidence type="ECO:0000313" key="13">
    <source>
        <dbReference type="EMBL" id="KAA0187395.1"/>
    </source>
</evidence>
<feature type="transmembrane region" description="Helical" evidence="11">
    <location>
        <begin position="148"/>
        <end position="171"/>
    </location>
</feature>
<dbReference type="Proteomes" id="UP000728185">
    <property type="component" value="Unassembled WGS sequence"/>
</dbReference>
<reference evidence="13" key="1">
    <citation type="submission" date="2019-05" db="EMBL/GenBank/DDBJ databases">
        <title>Annotation for the trematode Fasciolopsis buski.</title>
        <authorList>
            <person name="Choi Y.-J."/>
        </authorList>
    </citation>
    <scope>NUCLEOTIDE SEQUENCE</scope>
    <source>
        <strain evidence="13">HT</strain>
        <tissue evidence="13">Whole worm</tissue>
    </source>
</reference>
<feature type="region of interest" description="Disordered" evidence="10">
    <location>
        <begin position="726"/>
        <end position="754"/>
    </location>
</feature>
<feature type="compositionally biased region" description="Low complexity" evidence="10">
    <location>
        <begin position="731"/>
        <end position="754"/>
    </location>
</feature>
<dbReference type="NCBIfam" id="TIGR00840">
    <property type="entry name" value="b_cpa1"/>
    <property type="match status" value="1"/>
</dbReference>
<gene>
    <name evidence="13" type="ORF">FBUS_08535</name>
</gene>
<dbReference type="AlphaFoldDB" id="A0A8E0RRK3"/>
<feature type="transmembrane region" description="Helical" evidence="11">
    <location>
        <begin position="460"/>
        <end position="478"/>
    </location>
</feature>
<proteinExistence type="inferred from homology"/>
<dbReference type="InterPro" id="IPR018422">
    <property type="entry name" value="Cation/H_exchanger_CPA1"/>
</dbReference>
<comment type="similarity">
    <text evidence="9">Belongs to the monovalent cation:proton antiporter 1 (CPA1) transporter (TC 2.A.36) family.</text>
</comment>
<keyword evidence="7 11" id="KW-0472">Membrane</keyword>
<evidence type="ECO:0000256" key="3">
    <source>
        <dbReference type="ARBA" id="ARBA00022692"/>
    </source>
</evidence>
<evidence type="ECO:0000256" key="8">
    <source>
        <dbReference type="ARBA" id="ARBA00023201"/>
    </source>
</evidence>
<comment type="caution">
    <text evidence="13">The sequence shown here is derived from an EMBL/GenBank/DDBJ whole genome shotgun (WGS) entry which is preliminary data.</text>
</comment>
<evidence type="ECO:0000256" key="10">
    <source>
        <dbReference type="SAM" id="MobiDB-lite"/>
    </source>
</evidence>
<dbReference type="EMBL" id="LUCM01009137">
    <property type="protein sequence ID" value="KAA0187395.1"/>
    <property type="molecule type" value="Genomic_DNA"/>
</dbReference>
<dbReference type="Gene3D" id="6.10.140.1330">
    <property type="match status" value="1"/>
</dbReference>
<evidence type="ECO:0000256" key="9">
    <source>
        <dbReference type="RuleBase" id="RU003722"/>
    </source>
</evidence>
<dbReference type="GO" id="GO:0098719">
    <property type="term" value="P:sodium ion import across plasma membrane"/>
    <property type="evidence" value="ECO:0007669"/>
    <property type="project" value="TreeGrafter"/>
</dbReference>
<feature type="transmembrane region" description="Helical" evidence="11">
    <location>
        <begin position="191"/>
        <end position="211"/>
    </location>
</feature>
<name>A0A8E0RRK3_9TREM</name>
<keyword evidence="2 9" id="KW-0813">Transport</keyword>
<dbReference type="PANTHER" id="PTHR10110:SF126">
    <property type="entry name" value="NA(+)_H(+) EXCHANGER PROTEIN 7"/>
    <property type="match status" value="1"/>
</dbReference>
<dbReference type="Pfam" id="PF00999">
    <property type="entry name" value="Na_H_Exchanger"/>
    <property type="match status" value="1"/>
</dbReference>
<evidence type="ECO:0000256" key="5">
    <source>
        <dbReference type="ARBA" id="ARBA00023053"/>
    </source>
</evidence>
<dbReference type="GO" id="GO:0015386">
    <property type="term" value="F:potassium:proton antiporter activity"/>
    <property type="evidence" value="ECO:0007669"/>
    <property type="project" value="TreeGrafter"/>
</dbReference>
<dbReference type="OrthoDB" id="196264at2759"/>
<dbReference type="InterPro" id="IPR006153">
    <property type="entry name" value="Cation/H_exchanger_TM"/>
</dbReference>
<keyword evidence="4 11" id="KW-1133">Transmembrane helix</keyword>
<evidence type="ECO:0000256" key="11">
    <source>
        <dbReference type="SAM" id="Phobius"/>
    </source>
</evidence>
<dbReference type="PANTHER" id="PTHR10110">
    <property type="entry name" value="SODIUM/HYDROGEN EXCHANGER"/>
    <property type="match status" value="1"/>
</dbReference>
<accession>A0A8E0RRK3</accession>
<keyword evidence="9" id="KW-0050">Antiport</keyword>
<keyword evidence="3 9" id="KW-0812">Transmembrane</keyword>
<dbReference type="GO" id="GO:0051453">
    <property type="term" value="P:regulation of intracellular pH"/>
    <property type="evidence" value="ECO:0007669"/>
    <property type="project" value="TreeGrafter"/>
</dbReference>
<feature type="transmembrane region" description="Helical" evidence="11">
    <location>
        <begin position="296"/>
        <end position="313"/>
    </location>
</feature>
<protein>
    <recommendedName>
        <fullName evidence="9">Sodium/hydrogen exchanger</fullName>
    </recommendedName>
</protein>
<evidence type="ECO:0000256" key="4">
    <source>
        <dbReference type="ARBA" id="ARBA00022989"/>
    </source>
</evidence>
<organism evidence="13 14">
    <name type="scientific">Fasciolopsis buskii</name>
    <dbReference type="NCBI Taxonomy" id="27845"/>
    <lineage>
        <taxon>Eukaryota</taxon>
        <taxon>Metazoa</taxon>
        <taxon>Spiralia</taxon>
        <taxon>Lophotrochozoa</taxon>
        <taxon>Platyhelminthes</taxon>
        <taxon>Trematoda</taxon>
        <taxon>Digenea</taxon>
        <taxon>Plagiorchiida</taxon>
        <taxon>Echinostomata</taxon>
        <taxon>Echinostomatoidea</taxon>
        <taxon>Fasciolidae</taxon>
        <taxon>Fasciolopsis</taxon>
    </lineage>
</organism>
<dbReference type="GO" id="GO:0005886">
    <property type="term" value="C:plasma membrane"/>
    <property type="evidence" value="ECO:0007669"/>
    <property type="project" value="TreeGrafter"/>
</dbReference>
<feature type="transmembrane region" description="Helical" evidence="11">
    <location>
        <begin position="378"/>
        <end position="401"/>
    </location>
</feature>
<feature type="transmembrane region" description="Helical" evidence="11">
    <location>
        <begin position="218"/>
        <end position="238"/>
    </location>
</feature>
<evidence type="ECO:0000256" key="2">
    <source>
        <dbReference type="ARBA" id="ARBA00022448"/>
    </source>
</evidence>
<evidence type="ECO:0000256" key="6">
    <source>
        <dbReference type="ARBA" id="ARBA00023065"/>
    </source>
</evidence>
<sequence>MKRITSHSLLIGDDSSDYGTSTPNGTSTKHFTTQWKSNSLFSANNVFVTTSLFHLDNMFVNSVLIVVTAFILVCSVVKLSYRSRLRYLDYLPEPITILLIGVLFGGVANYCNVHLRYFNDQTFFVIFLPPIIFEAVLNIHRKYFLRHLLVILIFGFIGTLLTIFLVGSSLWLINEISSLGLGAINPHPVAFYLFAILVGSVDSVIIIGILGEMQVHPSLYFIFIGESMINDGVTLIIFDYLHSFGCALQAQLSFNTWAVLGLCSFVLLIKVFGSCILGATFGSITAFLTKYTYRHTLVEPLIVLGAGYLTYLFDYGVSWPGVFSLLVFGIIQTVYTFENISGKSRITIKRLAHMTAEVAESLIILTIGYRLIKYEQVWNGKFIAVSMLLCIIWRFLVVFVLASMTNWMRSMTKPITQTMKFVIGFCGLRGAVSHSLVEIINPTCLQAVGVNPDMYQTTAVFITFFTIVIIGVFLRPLLRLLQSRFEKQSGSLLTTLNEEVIQKAINAVEEIAGLSEASTLKNHLRKFNQRYVRPILLRDSTPPDRILEDFRKITIALHYASLQNNKLNKSIYSANQQGFKKLQFRSTETSTTAISTAHQQPEHYNLREDNRPSLTGFDAFMQTDTLWRTDTITINLNTLLSEPELTQVGRRKRSKHRCAHSLRRRVKQFGGVCSCCCGDKYRRDNQSLRNIEKYLEQKHHTIEELETVESPAVDVASFDHLTSPNVQRYLSDSSSPPKYSSTSTTTSDTSPETSGCYRCIPPIMSITMPSQTPSKHSEVSRLLINRRYNTQESVSYLDHIRQTIHLKQNAIRIQQTVSKGSIYRRLSRGGLPGYQNSTGTCSDGQNVRVPDIHSTSSLRMPECFITSTSEIRGLEESKKERDDLNTQ</sequence>
<keyword evidence="8 9" id="KW-0739">Sodium transport</keyword>
<evidence type="ECO:0000256" key="7">
    <source>
        <dbReference type="ARBA" id="ARBA00023136"/>
    </source>
</evidence>
<feature type="transmembrane region" description="Helical" evidence="11">
    <location>
        <begin position="122"/>
        <end position="139"/>
    </location>
</feature>
<evidence type="ECO:0000256" key="1">
    <source>
        <dbReference type="ARBA" id="ARBA00004141"/>
    </source>
</evidence>